<evidence type="ECO:0000256" key="3">
    <source>
        <dbReference type="SAM" id="MobiDB-lite"/>
    </source>
</evidence>
<evidence type="ECO:0000259" key="4">
    <source>
        <dbReference type="SMART" id="SM01008"/>
    </source>
</evidence>
<name>A0A9X2BWL9_9PROT</name>
<reference evidence="5" key="1">
    <citation type="submission" date="2022-04" db="EMBL/GenBank/DDBJ databases">
        <title>Roseomonas acroporae sp. nov., isolated from coral Acropora digitifera.</title>
        <authorList>
            <person name="Sun H."/>
        </authorList>
    </citation>
    <scope>NUCLEOTIDE SEQUENCE</scope>
    <source>
        <strain evidence="5">NAR14</strain>
    </source>
</reference>
<protein>
    <submittedName>
        <fullName evidence="5">Xanthine dehydrogenase family protein molybdopterin-binding subunit</fullName>
    </submittedName>
</protein>
<dbReference type="PANTHER" id="PTHR11908:SF132">
    <property type="entry name" value="ALDEHYDE OXIDASE 1-RELATED"/>
    <property type="match status" value="1"/>
</dbReference>
<feature type="region of interest" description="Disordered" evidence="3">
    <location>
        <begin position="1"/>
        <end position="27"/>
    </location>
</feature>
<feature type="domain" description="Aldehyde oxidase/xanthine dehydrogenase a/b hammerhead" evidence="4">
    <location>
        <begin position="34"/>
        <end position="143"/>
    </location>
</feature>
<dbReference type="Pfam" id="PF02738">
    <property type="entry name" value="MoCoBD_1"/>
    <property type="match status" value="1"/>
</dbReference>
<keyword evidence="1" id="KW-0500">Molybdenum</keyword>
<dbReference type="GO" id="GO:0016491">
    <property type="term" value="F:oxidoreductase activity"/>
    <property type="evidence" value="ECO:0007669"/>
    <property type="project" value="UniProtKB-KW"/>
</dbReference>
<dbReference type="AlphaFoldDB" id="A0A9X2BWL9"/>
<keyword evidence="2" id="KW-0560">Oxidoreductase</keyword>
<keyword evidence="6" id="KW-1185">Reference proteome</keyword>
<dbReference type="PANTHER" id="PTHR11908">
    <property type="entry name" value="XANTHINE DEHYDROGENASE"/>
    <property type="match status" value="1"/>
</dbReference>
<dbReference type="SMART" id="SM01008">
    <property type="entry name" value="Ald_Xan_dh_C"/>
    <property type="match status" value="1"/>
</dbReference>
<accession>A0A9X2BWL9</accession>
<dbReference type="GO" id="GO:0005506">
    <property type="term" value="F:iron ion binding"/>
    <property type="evidence" value="ECO:0007669"/>
    <property type="project" value="InterPro"/>
</dbReference>
<dbReference type="Pfam" id="PF01315">
    <property type="entry name" value="Ald_Xan_dh_C"/>
    <property type="match status" value="1"/>
</dbReference>
<proteinExistence type="predicted"/>
<organism evidence="5 6">
    <name type="scientific">Roseomonas acroporae</name>
    <dbReference type="NCBI Taxonomy" id="2937791"/>
    <lineage>
        <taxon>Bacteria</taxon>
        <taxon>Pseudomonadati</taxon>
        <taxon>Pseudomonadota</taxon>
        <taxon>Alphaproteobacteria</taxon>
        <taxon>Acetobacterales</taxon>
        <taxon>Roseomonadaceae</taxon>
        <taxon>Roseomonas</taxon>
    </lineage>
</organism>
<evidence type="ECO:0000256" key="1">
    <source>
        <dbReference type="ARBA" id="ARBA00022505"/>
    </source>
</evidence>
<dbReference type="Proteomes" id="UP001139516">
    <property type="component" value="Unassembled WGS sequence"/>
</dbReference>
<evidence type="ECO:0000256" key="2">
    <source>
        <dbReference type="ARBA" id="ARBA00023002"/>
    </source>
</evidence>
<evidence type="ECO:0000313" key="6">
    <source>
        <dbReference type="Proteomes" id="UP001139516"/>
    </source>
</evidence>
<dbReference type="Gene3D" id="3.90.1170.50">
    <property type="entry name" value="Aldehyde oxidase/xanthine dehydrogenase, a/b hammerhead"/>
    <property type="match status" value="1"/>
</dbReference>
<dbReference type="InterPro" id="IPR016208">
    <property type="entry name" value="Ald_Oxase/xanthine_DH-like"/>
</dbReference>
<dbReference type="RefSeq" id="WP_248669874.1">
    <property type="nucleotide sequence ID" value="NZ_JALPRX010000148.1"/>
</dbReference>
<dbReference type="InterPro" id="IPR046867">
    <property type="entry name" value="AldOxase/xan_DH_MoCoBD2"/>
</dbReference>
<dbReference type="Pfam" id="PF20256">
    <property type="entry name" value="MoCoBD_2"/>
    <property type="match status" value="1"/>
</dbReference>
<evidence type="ECO:0000313" key="5">
    <source>
        <dbReference type="EMBL" id="MCK8787827.1"/>
    </source>
</evidence>
<dbReference type="SUPFAM" id="SSF54665">
    <property type="entry name" value="CO dehydrogenase molybdoprotein N-domain-like"/>
    <property type="match status" value="1"/>
</dbReference>
<dbReference type="EMBL" id="JALPRX010000148">
    <property type="protein sequence ID" value="MCK8787827.1"/>
    <property type="molecule type" value="Genomic_DNA"/>
</dbReference>
<comment type="caution">
    <text evidence="5">The sequence shown here is derived from an EMBL/GenBank/DDBJ whole genome shotgun (WGS) entry which is preliminary data.</text>
</comment>
<dbReference type="SUPFAM" id="SSF56003">
    <property type="entry name" value="Molybdenum cofactor-binding domain"/>
    <property type="match status" value="1"/>
</dbReference>
<dbReference type="InterPro" id="IPR000674">
    <property type="entry name" value="Ald_Oxase/Xan_DH_a/b"/>
</dbReference>
<gene>
    <name evidence="5" type="ORF">M0638_26075</name>
</gene>
<dbReference type="InterPro" id="IPR037165">
    <property type="entry name" value="AldOxase/xan_DH_Mopterin-bd_sf"/>
</dbReference>
<dbReference type="Gene3D" id="3.30.365.10">
    <property type="entry name" value="Aldehyde oxidase/xanthine dehydrogenase, molybdopterin binding domain"/>
    <property type="match status" value="4"/>
</dbReference>
<sequence>MDATQEGQAGQEHAGPGEGIGARARRKEDARHLHGRGCFTADIRMPGIQEVAFFRSPVAHARIRAREKPAALADSILFHDDLAGILPIVTRSTLPGYKLSEYPALAREKVRYVGEPVAICVAPTRAEAEDVAEQVSVEFEELPPVVSCAAGLAPGAALLHEQWGDNLFLETRSDNGIEAVAATAPVTVELALETARQTMHPMESRAILAFWDHRAGQLVVHMATQVPHLMRAGIAEFLGIPQAIVRVAPPDVGGGFGYKCVLMPEELAVAWLAWHRKAPFRWIEDRREHLVSGANTRQHEYRIRAYADRRGRLLGLDAEVTIDTGAYSVWPFTAGLEAAQAGGNLPGPYDLKAYRCHVRAVATNKPPFCPYRGVARPGVCFAIESVIDAVARAVGREGWEVRAENLVTAAAMPYTNVTGKHYDSGDYPASLDTARGMIGFEEFRAGPRRDARGRYLGIGFATYCEQTAHGTKVFASWGLPVVPGYDQAHVKLTPDGALEIKAGIHSFGQGLETTLAQVACTMTGVRLDDIRVTLGDTANTPFSTGAYASRGIVMVGGAVSRASEVVAARIKAIAAHLMQVRPEAVTFRDGRIHAGAASVSYAEVGHAWYTRPDQLPDGVDTGGLEVTEGYRPQVDTGLFSYGTHAARVAVDAETGQVEILDYCISEDCGRMVNPMIVEGQTFGGAGQGIGTALFEESPYDANGQPLASTLIDYLLPGPTEMPRFRIHHTETLSPYTAHGIKGVGEGGAIAPGAAIACAINDALAPLGAVLRALPASPERVLAAIAEAGGADAAPAVAA</sequence>
<dbReference type="InterPro" id="IPR008274">
    <property type="entry name" value="AldOxase/xan_DH_MoCoBD1"/>
</dbReference>
<dbReference type="InterPro" id="IPR036856">
    <property type="entry name" value="Ald_Oxase/Xan_DH_a/b_sf"/>
</dbReference>